<evidence type="ECO:0000256" key="1">
    <source>
        <dbReference type="SAM" id="MobiDB-lite"/>
    </source>
</evidence>
<dbReference type="AlphaFoldDB" id="A0A2G5BHJ9"/>
<organism evidence="2 3">
    <name type="scientific">Coemansia reversa (strain ATCC 12441 / NRRL 1564)</name>
    <dbReference type="NCBI Taxonomy" id="763665"/>
    <lineage>
        <taxon>Eukaryota</taxon>
        <taxon>Fungi</taxon>
        <taxon>Fungi incertae sedis</taxon>
        <taxon>Zoopagomycota</taxon>
        <taxon>Kickxellomycotina</taxon>
        <taxon>Kickxellomycetes</taxon>
        <taxon>Kickxellales</taxon>
        <taxon>Kickxellaceae</taxon>
        <taxon>Coemansia</taxon>
    </lineage>
</organism>
<dbReference type="GO" id="GO:0005768">
    <property type="term" value="C:endosome"/>
    <property type="evidence" value="ECO:0007669"/>
    <property type="project" value="TreeGrafter"/>
</dbReference>
<dbReference type="Proteomes" id="UP000242474">
    <property type="component" value="Unassembled WGS sequence"/>
</dbReference>
<dbReference type="Pfam" id="PF08432">
    <property type="entry name" value="Vfa1"/>
    <property type="match status" value="1"/>
</dbReference>
<dbReference type="PANTHER" id="PTHR28218:SF1">
    <property type="entry name" value="VPS4-ASSOCIATED PROTEIN 1"/>
    <property type="match status" value="1"/>
</dbReference>
<feature type="region of interest" description="Disordered" evidence="1">
    <location>
        <begin position="80"/>
        <end position="126"/>
    </location>
</feature>
<name>A0A2G5BHJ9_COERN</name>
<evidence type="ECO:0000313" key="2">
    <source>
        <dbReference type="EMBL" id="PIA18207.1"/>
    </source>
</evidence>
<protein>
    <recommendedName>
        <fullName evidence="4">DUF1742-domain-containing protein</fullName>
    </recommendedName>
</protein>
<feature type="compositionally biased region" description="Polar residues" evidence="1">
    <location>
        <begin position="112"/>
        <end position="123"/>
    </location>
</feature>
<dbReference type="GO" id="GO:0007034">
    <property type="term" value="P:vacuolar transport"/>
    <property type="evidence" value="ECO:0007669"/>
    <property type="project" value="TreeGrafter"/>
</dbReference>
<accession>A0A2G5BHJ9</accession>
<gene>
    <name evidence="2" type="ORF">COEREDRAFT_80112</name>
</gene>
<dbReference type="STRING" id="763665.A0A2G5BHJ9"/>
<dbReference type="EMBL" id="KZ303491">
    <property type="protein sequence ID" value="PIA18207.1"/>
    <property type="molecule type" value="Genomic_DNA"/>
</dbReference>
<evidence type="ECO:0000313" key="3">
    <source>
        <dbReference type="Proteomes" id="UP000242474"/>
    </source>
</evidence>
<reference evidence="2 3" key="1">
    <citation type="journal article" date="2015" name="Genome Biol. Evol.">
        <title>Phylogenomic analyses indicate that early fungi evolved digesting cell walls of algal ancestors of land plants.</title>
        <authorList>
            <person name="Chang Y."/>
            <person name="Wang S."/>
            <person name="Sekimoto S."/>
            <person name="Aerts A.L."/>
            <person name="Choi C."/>
            <person name="Clum A."/>
            <person name="LaButti K.M."/>
            <person name="Lindquist E.A."/>
            <person name="Yee Ngan C."/>
            <person name="Ohm R.A."/>
            <person name="Salamov A.A."/>
            <person name="Grigoriev I.V."/>
            <person name="Spatafora J.W."/>
            <person name="Berbee M.L."/>
        </authorList>
    </citation>
    <scope>NUCLEOTIDE SEQUENCE [LARGE SCALE GENOMIC DNA]</scope>
    <source>
        <strain evidence="2 3">NRRL 1564</strain>
    </source>
</reference>
<keyword evidence="3" id="KW-1185">Reference proteome</keyword>
<dbReference type="PANTHER" id="PTHR28218">
    <property type="entry name" value="VPS4-ASSOCIATED PROTEIN 1"/>
    <property type="match status" value="1"/>
</dbReference>
<proteinExistence type="predicted"/>
<sequence>MAQSSGPALPENLYIQRTAAAEGRCFICNALTATLLITEKHPVDWFYICQSHLRSNGFCTMADVDSSSYACVSTVAPDSVDTEPMGSSNKGSDELDNTIPAGNVITADDKGSSNGSRAASDINSDGAGTPAVATKPMYILHSDYFYLRKRPFILRWEQEQEYLFGKQLPSVPHNRLS</sequence>
<dbReference type="OrthoDB" id="2158714at2759"/>
<dbReference type="InterPro" id="IPR013640">
    <property type="entry name" value="Vfa1"/>
</dbReference>
<evidence type="ECO:0008006" key="4">
    <source>
        <dbReference type="Google" id="ProtNLM"/>
    </source>
</evidence>